<dbReference type="Pfam" id="PF17253">
    <property type="entry name" value="DUF5320"/>
    <property type="match status" value="1"/>
</dbReference>
<feature type="compositionally biased region" description="Basic residues" evidence="1">
    <location>
        <begin position="66"/>
        <end position="76"/>
    </location>
</feature>
<feature type="region of interest" description="Disordered" evidence="1">
    <location>
        <begin position="1"/>
        <end position="82"/>
    </location>
</feature>
<evidence type="ECO:0000313" key="2">
    <source>
        <dbReference type="EMBL" id="MBF4693415.1"/>
    </source>
</evidence>
<reference evidence="2 3" key="1">
    <citation type="submission" date="2020-11" db="EMBL/GenBank/DDBJ databases">
        <title>Fusibacter basophilias sp. nov.</title>
        <authorList>
            <person name="Qiu D."/>
        </authorList>
    </citation>
    <scope>NUCLEOTIDE SEQUENCE [LARGE SCALE GENOMIC DNA]</scope>
    <source>
        <strain evidence="2 3">Q10-2</strain>
    </source>
</reference>
<sequence>MPRRDGTGPMGEGTLTGRGLGHCDNGEDRAFNTENQSFDKPAKGIGRGRNCMGGRNGGLNQGRGRGCGRKGNRRFGRNMSNQ</sequence>
<dbReference type="InterPro" id="IPR035205">
    <property type="entry name" value="DUF5320"/>
</dbReference>
<name>A0ABR9ZSH1_9FIRM</name>
<comment type="caution">
    <text evidence="2">The sequence shown here is derived from an EMBL/GenBank/DDBJ whole genome shotgun (WGS) entry which is preliminary data.</text>
</comment>
<dbReference type="RefSeq" id="WP_194701647.1">
    <property type="nucleotide sequence ID" value="NZ_JADKNH010000005.1"/>
</dbReference>
<accession>A0ABR9ZSH1</accession>
<gene>
    <name evidence="2" type="ORF">ISU02_09800</name>
</gene>
<keyword evidence="3" id="KW-1185">Reference proteome</keyword>
<evidence type="ECO:0000313" key="3">
    <source>
        <dbReference type="Proteomes" id="UP000614200"/>
    </source>
</evidence>
<organism evidence="2 3">
    <name type="scientific">Fusibacter ferrireducens</name>
    <dbReference type="NCBI Taxonomy" id="2785058"/>
    <lineage>
        <taxon>Bacteria</taxon>
        <taxon>Bacillati</taxon>
        <taxon>Bacillota</taxon>
        <taxon>Clostridia</taxon>
        <taxon>Eubacteriales</taxon>
        <taxon>Eubacteriales Family XII. Incertae Sedis</taxon>
        <taxon>Fusibacter</taxon>
    </lineage>
</organism>
<proteinExistence type="predicted"/>
<evidence type="ECO:0000256" key="1">
    <source>
        <dbReference type="SAM" id="MobiDB-lite"/>
    </source>
</evidence>
<dbReference type="EMBL" id="JADKNH010000005">
    <property type="protein sequence ID" value="MBF4693415.1"/>
    <property type="molecule type" value="Genomic_DNA"/>
</dbReference>
<protein>
    <submittedName>
        <fullName evidence="2">DUF5320 domain-containing protein</fullName>
    </submittedName>
</protein>
<feature type="compositionally biased region" description="Gly residues" evidence="1">
    <location>
        <begin position="8"/>
        <end position="20"/>
    </location>
</feature>
<dbReference type="Proteomes" id="UP000614200">
    <property type="component" value="Unassembled WGS sequence"/>
</dbReference>
<feature type="compositionally biased region" description="Gly residues" evidence="1">
    <location>
        <begin position="54"/>
        <end position="65"/>
    </location>
</feature>